<comment type="caution">
    <text evidence="7">The sequence shown here is derived from an EMBL/GenBank/DDBJ whole genome shotgun (WGS) entry which is preliminary data.</text>
</comment>
<protein>
    <submittedName>
        <fullName evidence="7">Sugar ABC transporter permease</fullName>
    </submittedName>
</protein>
<dbReference type="PANTHER" id="PTHR47089">
    <property type="entry name" value="ABC TRANSPORTER, PERMEASE PROTEIN"/>
    <property type="match status" value="1"/>
</dbReference>
<feature type="transmembrane region" description="Helical" evidence="6">
    <location>
        <begin position="284"/>
        <end position="306"/>
    </location>
</feature>
<dbReference type="Pfam" id="PF02653">
    <property type="entry name" value="BPD_transp_2"/>
    <property type="match status" value="1"/>
</dbReference>
<feature type="transmembrane region" description="Helical" evidence="6">
    <location>
        <begin position="134"/>
        <end position="153"/>
    </location>
</feature>
<comment type="subcellular location">
    <subcellularLocation>
        <location evidence="1">Cell membrane</location>
        <topology evidence="1">Multi-pass membrane protein</topology>
    </subcellularLocation>
</comment>
<organism evidence="7 8">
    <name type="scientific">Candidatus Viridilinea mediisalina</name>
    <dbReference type="NCBI Taxonomy" id="2024553"/>
    <lineage>
        <taxon>Bacteria</taxon>
        <taxon>Bacillati</taxon>
        <taxon>Chloroflexota</taxon>
        <taxon>Chloroflexia</taxon>
        <taxon>Chloroflexales</taxon>
        <taxon>Chloroflexineae</taxon>
        <taxon>Oscillochloridaceae</taxon>
        <taxon>Candidatus Viridilinea</taxon>
    </lineage>
</organism>
<dbReference type="PANTHER" id="PTHR47089:SF1">
    <property type="entry name" value="GUANOSINE ABC TRANSPORTER PERMEASE PROTEIN NUPP"/>
    <property type="match status" value="1"/>
</dbReference>
<keyword evidence="4 6" id="KW-1133">Transmembrane helix</keyword>
<keyword evidence="5 6" id="KW-0472">Membrane</keyword>
<evidence type="ECO:0000256" key="3">
    <source>
        <dbReference type="ARBA" id="ARBA00022692"/>
    </source>
</evidence>
<feature type="transmembrane region" description="Helical" evidence="6">
    <location>
        <begin position="102"/>
        <end position="122"/>
    </location>
</feature>
<dbReference type="EMBL" id="NQWI01000066">
    <property type="protein sequence ID" value="PDW02482.1"/>
    <property type="molecule type" value="Genomic_DNA"/>
</dbReference>
<dbReference type="InterPro" id="IPR001851">
    <property type="entry name" value="ABC_transp_permease"/>
</dbReference>
<keyword evidence="2" id="KW-1003">Cell membrane</keyword>
<keyword evidence="3 6" id="KW-0812">Transmembrane</keyword>
<dbReference type="GO" id="GO:0022857">
    <property type="term" value="F:transmembrane transporter activity"/>
    <property type="evidence" value="ECO:0007669"/>
    <property type="project" value="InterPro"/>
</dbReference>
<evidence type="ECO:0000313" key="7">
    <source>
        <dbReference type="EMBL" id="PDW02482.1"/>
    </source>
</evidence>
<evidence type="ECO:0000256" key="2">
    <source>
        <dbReference type="ARBA" id="ARBA00022475"/>
    </source>
</evidence>
<keyword evidence="8" id="KW-1185">Reference proteome</keyword>
<evidence type="ECO:0000256" key="6">
    <source>
        <dbReference type="SAM" id="Phobius"/>
    </source>
</evidence>
<name>A0A2A6RHJ3_9CHLR</name>
<feature type="transmembrane region" description="Helical" evidence="6">
    <location>
        <begin position="259"/>
        <end position="279"/>
    </location>
</feature>
<gene>
    <name evidence="7" type="ORF">CJ255_13750</name>
</gene>
<evidence type="ECO:0000256" key="5">
    <source>
        <dbReference type="ARBA" id="ARBA00023136"/>
    </source>
</evidence>
<proteinExistence type="predicted"/>
<dbReference type="GO" id="GO:0005886">
    <property type="term" value="C:plasma membrane"/>
    <property type="evidence" value="ECO:0007669"/>
    <property type="project" value="UniProtKB-SubCell"/>
</dbReference>
<feature type="transmembrane region" description="Helical" evidence="6">
    <location>
        <begin position="233"/>
        <end position="253"/>
    </location>
</feature>
<reference evidence="8" key="1">
    <citation type="submission" date="2017-08" db="EMBL/GenBank/DDBJ databases">
        <authorList>
            <person name="Grouzdev D.S."/>
            <person name="Gaisin V.A."/>
            <person name="Rysina M.S."/>
            <person name="Gorlenko V.M."/>
        </authorList>
    </citation>
    <scope>NUCLEOTIDE SEQUENCE [LARGE SCALE GENOMIC DNA]</scope>
    <source>
        <strain evidence="8">Kir15-3F</strain>
    </source>
</reference>
<dbReference type="AlphaFoldDB" id="A0A2A6RHJ3"/>
<evidence type="ECO:0000256" key="1">
    <source>
        <dbReference type="ARBA" id="ARBA00004651"/>
    </source>
</evidence>
<dbReference type="CDD" id="cd06580">
    <property type="entry name" value="TM_PBP1_transp_TpRbsC_like"/>
    <property type="match status" value="1"/>
</dbReference>
<dbReference type="OrthoDB" id="9809785at2"/>
<feature type="transmembrane region" description="Helical" evidence="6">
    <location>
        <begin position="51"/>
        <end position="73"/>
    </location>
</feature>
<evidence type="ECO:0000313" key="8">
    <source>
        <dbReference type="Proteomes" id="UP000220527"/>
    </source>
</evidence>
<sequence>MLLPSPFILALLGALGITTLVMLIAGVSPLAVYQILFFGAFSTPVRFGDMVMLATPLILCASGLTLTFAAGLYNLGVEGQVVLGAIAAMIPLRLFPELPTPLLWTLSLSCAACGGACWALLAASLRLGARVSEIFAGLGLNFLASGLALYLILGPWRRSGAAAASGTALLPRDIWLPTLEGLRLAPLAPIIALLGLGLVWWVLSRTRWGLEVRAVGINPNAADRLGVAATWRIAQAMAGCGALAGIAGGLQIIAVFHQLIPNISSGVGLLGLLVVLLVLARPVWVLPVSIIFASFTVGSVQLPLALGVDSSIAGVLQGALVLSALLARGVRRERAQRI</sequence>
<feature type="transmembrane region" description="Helical" evidence="6">
    <location>
        <begin position="312"/>
        <end position="330"/>
    </location>
</feature>
<accession>A0A2A6RHJ3</accession>
<feature type="transmembrane region" description="Helical" evidence="6">
    <location>
        <begin position="7"/>
        <end position="31"/>
    </location>
</feature>
<dbReference type="Proteomes" id="UP000220527">
    <property type="component" value="Unassembled WGS sequence"/>
</dbReference>
<feature type="transmembrane region" description="Helical" evidence="6">
    <location>
        <begin position="184"/>
        <end position="203"/>
    </location>
</feature>
<evidence type="ECO:0000256" key="4">
    <source>
        <dbReference type="ARBA" id="ARBA00022989"/>
    </source>
</evidence>